<reference evidence="1" key="1">
    <citation type="submission" date="2014-09" db="EMBL/GenBank/DDBJ databases">
        <authorList>
            <person name="Magalhaes I.L.F."/>
            <person name="Oliveira U."/>
            <person name="Santos F.R."/>
            <person name="Vidigal T.H.D.A."/>
            <person name="Brescovit A.D."/>
            <person name="Santos A.J."/>
        </authorList>
    </citation>
    <scope>NUCLEOTIDE SEQUENCE</scope>
    <source>
        <tissue evidence="1">Shoot tissue taken approximately 20 cm above the soil surface</tissue>
    </source>
</reference>
<dbReference type="AlphaFoldDB" id="A0A0A9EYP2"/>
<organism evidence="1">
    <name type="scientific">Arundo donax</name>
    <name type="common">Giant reed</name>
    <name type="synonym">Donax arundinaceus</name>
    <dbReference type="NCBI Taxonomy" id="35708"/>
    <lineage>
        <taxon>Eukaryota</taxon>
        <taxon>Viridiplantae</taxon>
        <taxon>Streptophyta</taxon>
        <taxon>Embryophyta</taxon>
        <taxon>Tracheophyta</taxon>
        <taxon>Spermatophyta</taxon>
        <taxon>Magnoliopsida</taxon>
        <taxon>Liliopsida</taxon>
        <taxon>Poales</taxon>
        <taxon>Poaceae</taxon>
        <taxon>PACMAD clade</taxon>
        <taxon>Arundinoideae</taxon>
        <taxon>Arundineae</taxon>
        <taxon>Arundo</taxon>
    </lineage>
</organism>
<proteinExistence type="predicted"/>
<sequence length="71" mass="8023">MMAFTKSKKPGWRRGNLVSMCSNTSCSGNLASLMALQCGRRLKNGGKIHHLETMLYFTTYHMVWKARLSAL</sequence>
<accession>A0A0A9EYP2</accession>
<protein>
    <submittedName>
        <fullName evidence="1">Uncharacterized protein</fullName>
    </submittedName>
</protein>
<reference evidence="1" key="2">
    <citation type="journal article" date="2015" name="Data Brief">
        <title>Shoot transcriptome of the giant reed, Arundo donax.</title>
        <authorList>
            <person name="Barrero R.A."/>
            <person name="Guerrero F.D."/>
            <person name="Moolhuijzen P."/>
            <person name="Goolsby J.A."/>
            <person name="Tidwell J."/>
            <person name="Bellgard S.E."/>
            <person name="Bellgard M.I."/>
        </authorList>
    </citation>
    <scope>NUCLEOTIDE SEQUENCE</scope>
    <source>
        <tissue evidence="1">Shoot tissue taken approximately 20 cm above the soil surface</tissue>
    </source>
</reference>
<name>A0A0A9EYP2_ARUDO</name>
<evidence type="ECO:0000313" key="1">
    <source>
        <dbReference type="EMBL" id="JAE05197.1"/>
    </source>
</evidence>
<dbReference type="EMBL" id="GBRH01192699">
    <property type="protein sequence ID" value="JAE05197.1"/>
    <property type="molecule type" value="Transcribed_RNA"/>
</dbReference>